<dbReference type="PROSITE" id="PS50088">
    <property type="entry name" value="ANK_REPEAT"/>
    <property type="match status" value="1"/>
</dbReference>
<evidence type="ECO:0000256" key="2">
    <source>
        <dbReference type="ARBA" id="ARBA00023043"/>
    </source>
</evidence>
<protein>
    <recommendedName>
        <fullName evidence="7">Ankyrin repeat protein</fullName>
    </recommendedName>
</protein>
<dbReference type="SMART" id="SM00248">
    <property type="entry name" value="ANK"/>
    <property type="match status" value="2"/>
</dbReference>
<evidence type="ECO:0000313" key="6">
    <source>
        <dbReference type="Proteomes" id="UP001590951"/>
    </source>
</evidence>
<dbReference type="Proteomes" id="UP001590951">
    <property type="component" value="Unassembled WGS sequence"/>
</dbReference>
<gene>
    <name evidence="5" type="ORF">ABVK25_005409</name>
</gene>
<sequence length="104" mass="11406">MYAILLLYLIACLRISQQVNIRAHLAAEHDHEDVALTLLSHNADQRKIKTIAGREDERKFLVGRTPLHWAAVGGHEGVVFALVEHGADMSAQNASGRSALQDAI</sequence>
<accession>A0ABR4B8T4</accession>
<dbReference type="PROSITE" id="PS50297">
    <property type="entry name" value="ANK_REP_REGION"/>
    <property type="match status" value="1"/>
</dbReference>
<evidence type="ECO:0008006" key="7">
    <source>
        <dbReference type="Google" id="ProtNLM"/>
    </source>
</evidence>
<dbReference type="PANTHER" id="PTHR24166">
    <property type="entry name" value="ROLLING PEBBLES, ISOFORM B"/>
    <property type="match status" value="1"/>
</dbReference>
<name>A0ABR4B8T4_9LECA</name>
<keyword evidence="4" id="KW-0732">Signal</keyword>
<dbReference type="EMBL" id="JBHFEH010000016">
    <property type="protein sequence ID" value="KAL2054268.1"/>
    <property type="molecule type" value="Genomic_DNA"/>
</dbReference>
<dbReference type="SUPFAM" id="SSF48403">
    <property type="entry name" value="Ankyrin repeat"/>
    <property type="match status" value="1"/>
</dbReference>
<reference evidence="5 6" key="1">
    <citation type="submission" date="2024-09" db="EMBL/GenBank/DDBJ databases">
        <title>Rethinking Asexuality: The Enigmatic Case of Functional Sexual Genes in Lepraria (Stereocaulaceae).</title>
        <authorList>
            <person name="Doellman M."/>
            <person name="Sun Y."/>
            <person name="Barcenas-Pena A."/>
            <person name="Lumbsch H.T."/>
            <person name="Grewe F."/>
        </authorList>
    </citation>
    <scope>NUCLEOTIDE SEQUENCE [LARGE SCALE GENOMIC DNA]</scope>
    <source>
        <strain evidence="5 6">Grewe 0041</strain>
    </source>
</reference>
<evidence type="ECO:0000256" key="1">
    <source>
        <dbReference type="ARBA" id="ARBA00022737"/>
    </source>
</evidence>
<dbReference type="Gene3D" id="1.25.40.20">
    <property type="entry name" value="Ankyrin repeat-containing domain"/>
    <property type="match status" value="1"/>
</dbReference>
<evidence type="ECO:0000313" key="5">
    <source>
        <dbReference type="EMBL" id="KAL2054268.1"/>
    </source>
</evidence>
<organism evidence="5 6">
    <name type="scientific">Lepraria finkii</name>
    <dbReference type="NCBI Taxonomy" id="1340010"/>
    <lineage>
        <taxon>Eukaryota</taxon>
        <taxon>Fungi</taxon>
        <taxon>Dikarya</taxon>
        <taxon>Ascomycota</taxon>
        <taxon>Pezizomycotina</taxon>
        <taxon>Lecanoromycetes</taxon>
        <taxon>OSLEUM clade</taxon>
        <taxon>Lecanoromycetidae</taxon>
        <taxon>Lecanorales</taxon>
        <taxon>Lecanorineae</taxon>
        <taxon>Stereocaulaceae</taxon>
        <taxon>Lepraria</taxon>
    </lineage>
</organism>
<keyword evidence="6" id="KW-1185">Reference proteome</keyword>
<dbReference type="PANTHER" id="PTHR24166:SF48">
    <property type="entry name" value="PROTEIN VAPYRIN"/>
    <property type="match status" value="1"/>
</dbReference>
<dbReference type="InterPro" id="IPR036770">
    <property type="entry name" value="Ankyrin_rpt-contain_sf"/>
</dbReference>
<proteinExistence type="predicted"/>
<evidence type="ECO:0000256" key="4">
    <source>
        <dbReference type="SAM" id="SignalP"/>
    </source>
</evidence>
<evidence type="ECO:0000256" key="3">
    <source>
        <dbReference type="PROSITE-ProRule" id="PRU00023"/>
    </source>
</evidence>
<dbReference type="InterPro" id="IPR050889">
    <property type="entry name" value="Dendritic_Spine_Reg/Scaffold"/>
</dbReference>
<comment type="caution">
    <text evidence="5">The sequence shown here is derived from an EMBL/GenBank/DDBJ whole genome shotgun (WGS) entry which is preliminary data.</text>
</comment>
<dbReference type="Pfam" id="PF12796">
    <property type="entry name" value="Ank_2"/>
    <property type="match status" value="1"/>
</dbReference>
<keyword evidence="1" id="KW-0677">Repeat</keyword>
<feature type="repeat" description="ANK" evidence="3">
    <location>
        <begin position="62"/>
        <end position="94"/>
    </location>
</feature>
<keyword evidence="2 3" id="KW-0040">ANK repeat</keyword>
<feature type="signal peptide" evidence="4">
    <location>
        <begin position="1"/>
        <end position="18"/>
    </location>
</feature>
<feature type="chain" id="PRO_5045131093" description="Ankyrin repeat protein" evidence="4">
    <location>
        <begin position="19"/>
        <end position="104"/>
    </location>
</feature>
<dbReference type="InterPro" id="IPR002110">
    <property type="entry name" value="Ankyrin_rpt"/>
</dbReference>